<sequence>MKWDRGYLLVVAMKYIIAMIRPEKLDAVKRELQKVEVNRLTVSSVSGYGAQKGQLEIYRAMEFEADLLEKIKIEIAVNDEFLYPTIEAIKSGAKGSEGHIGSGKIFVLPLEDVIRIRTDESGPVAI</sequence>
<proteinExistence type="predicted"/>
<dbReference type="Pfam" id="PF00543">
    <property type="entry name" value="P-II"/>
    <property type="match status" value="1"/>
</dbReference>
<dbReference type="KEGG" id="mac:MA_3916"/>
<name>Q8TJ72_METAC</name>
<dbReference type="GO" id="GO:0005524">
    <property type="term" value="F:ATP binding"/>
    <property type="evidence" value="ECO:0000318"/>
    <property type="project" value="GO_Central"/>
</dbReference>
<evidence type="ECO:0000313" key="1">
    <source>
        <dbReference type="EMBL" id="AAM07267.1"/>
    </source>
</evidence>
<dbReference type="InParanoid" id="Q8TJ72"/>
<dbReference type="PANTHER" id="PTHR30115:SF18">
    <property type="entry name" value="NITROGEN REGULATORY PROTEIN P-II"/>
    <property type="match status" value="1"/>
</dbReference>
<dbReference type="GO" id="GO:0005829">
    <property type="term" value="C:cytosol"/>
    <property type="evidence" value="ECO:0000318"/>
    <property type="project" value="GO_Central"/>
</dbReference>
<dbReference type="InterPro" id="IPR002187">
    <property type="entry name" value="N-reg_PII"/>
</dbReference>
<dbReference type="InterPro" id="IPR011322">
    <property type="entry name" value="N-reg_PII-like_a/b"/>
</dbReference>
<dbReference type="EMBL" id="AE010299">
    <property type="protein sequence ID" value="AAM07267.1"/>
    <property type="molecule type" value="Genomic_DNA"/>
</dbReference>
<dbReference type="GO" id="GO:0006808">
    <property type="term" value="P:regulation of nitrogen utilization"/>
    <property type="evidence" value="ECO:0000318"/>
    <property type="project" value="GO_Central"/>
</dbReference>
<dbReference type="SMART" id="SM00938">
    <property type="entry name" value="P-II"/>
    <property type="match status" value="1"/>
</dbReference>
<dbReference type="PANTHER" id="PTHR30115">
    <property type="entry name" value="NITROGEN REGULATORY PROTEIN P-II"/>
    <property type="match status" value="1"/>
</dbReference>
<dbReference type="STRING" id="188937.MA_3916"/>
<dbReference type="PROSITE" id="PS51343">
    <property type="entry name" value="PII_GLNB_DOM"/>
    <property type="match status" value="1"/>
</dbReference>
<gene>
    <name evidence="1" type="primary">glnK</name>
    <name evidence="1" type="ordered locus">MA_3916</name>
</gene>
<dbReference type="SUPFAM" id="SSF54913">
    <property type="entry name" value="GlnB-like"/>
    <property type="match status" value="1"/>
</dbReference>
<dbReference type="PRINTS" id="PR00340">
    <property type="entry name" value="PIIGLNB"/>
</dbReference>
<dbReference type="PhylomeDB" id="Q8TJ72"/>
<reference evidence="1 2" key="1">
    <citation type="journal article" date="2002" name="Genome Res.">
        <title>The genome of Methanosarcina acetivorans reveals extensive metabolic and physiological diversity.</title>
        <authorList>
            <person name="Galagan J.E."/>
            <person name="Nusbaum C."/>
            <person name="Roy A."/>
            <person name="Endrizzi M.G."/>
            <person name="Macdonald P."/>
            <person name="FitzHugh W."/>
            <person name="Calvo S."/>
            <person name="Engels R."/>
            <person name="Smirnov S."/>
            <person name="Atnoor D."/>
            <person name="Brown A."/>
            <person name="Allen N."/>
            <person name="Naylor J."/>
            <person name="Stange-Thomann N."/>
            <person name="DeArellano K."/>
            <person name="Johnson R."/>
            <person name="Linton L."/>
            <person name="McEwan P."/>
            <person name="McKernan K."/>
            <person name="Talamas J."/>
            <person name="Tirrell A."/>
            <person name="Ye W."/>
            <person name="Zimmer A."/>
            <person name="Barber R.D."/>
            <person name="Cann I."/>
            <person name="Graham D.E."/>
            <person name="Grahame D.A."/>
            <person name="Guss A."/>
            <person name="Hedderich R."/>
            <person name="Ingram-Smith C."/>
            <person name="Kuettner C.H."/>
            <person name="Krzycki J.A."/>
            <person name="Leigh J.A."/>
            <person name="Li W."/>
            <person name="Liu J."/>
            <person name="Mukhopadhyay B."/>
            <person name="Reeve J.N."/>
            <person name="Smith K."/>
            <person name="Springer T.A."/>
            <person name="Umayam L.A."/>
            <person name="White O."/>
            <person name="White R.H."/>
            <person name="de Macario E.C."/>
            <person name="Ferry J.G."/>
            <person name="Jarrell K.F."/>
            <person name="Jing H."/>
            <person name="Macario A.J.L."/>
            <person name="Paulsen I."/>
            <person name="Pritchett M."/>
            <person name="Sowers K.R."/>
            <person name="Swanson R.V."/>
            <person name="Zinder S.H."/>
            <person name="Lander E."/>
            <person name="Metcalf W.W."/>
            <person name="Birren B."/>
        </authorList>
    </citation>
    <scope>NUCLEOTIDE SEQUENCE [LARGE SCALE GENOMIC DNA]</scope>
    <source>
        <strain evidence="2">ATCC 35395 / DSM 2834 / JCM 12185 / C2A</strain>
    </source>
</reference>
<dbReference type="GO" id="GO:0030234">
    <property type="term" value="F:enzyme regulator activity"/>
    <property type="evidence" value="ECO:0000318"/>
    <property type="project" value="GO_Central"/>
</dbReference>
<keyword evidence="2" id="KW-1185">Reference proteome</keyword>
<dbReference type="EnsemblBacteria" id="AAM07267">
    <property type="protein sequence ID" value="AAM07267"/>
    <property type="gene ID" value="MA_3916"/>
</dbReference>
<dbReference type="HOGENOM" id="CLU_082268_0_0_2"/>
<accession>Q8TJ72</accession>
<dbReference type="AlphaFoldDB" id="Q8TJ72"/>
<organism evidence="1 2">
    <name type="scientific">Methanosarcina acetivorans (strain ATCC 35395 / DSM 2834 / JCM 12185 / C2A)</name>
    <dbReference type="NCBI Taxonomy" id="188937"/>
    <lineage>
        <taxon>Archaea</taxon>
        <taxon>Methanobacteriati</taxon>
        <taxon>Methanobacteriota</taxon>
        <taxon>Stenosarchaea group</taxon>
        <taxon>Methanomicrobia</taxon>
        <taxon>Methanosarcinales</taxon>
        <taxon>Methanosarcinaceae</taxon>
        <taxon>Methanosarcina</taxon>
    </lineage>
</organism>
<dbReference type="Gene3D" id="3.30.70.120">
    <property type="match status" value="1"/>
</dbReference>
<evidence type="ECO:0000313" key="2">
    <source>
        <dbReference type="Proteomes" id="UP000002487"/>
    </source>
</evidence>
<dbReference type="Proteomes" id="UP000002487">
    <property type="component" value="Chromosome"/>
</dbReference>
<protein>
    <submittedName>
        <fullName evidence="1">Nitrogen regulatory protein P-II</fullName>
    </submittedName>
</protein>
<dbReference type="InterPro" id="IPR015867">
    <property type="entry name" value="N-reg_PII/ATP_PRibTrfase_C"/>
</dbReference>